<evidence type="ECO:0000256" key="1">
    <source>
        <dbReference type="ARBA" id="ARBA00004141"/>
    </source>
</evidence>
<dbReference type="SUPFAM" id="SSF141322">
    <property type="entry name" value="NfeD domain-like"/>
    <property type="match status" value="1"/>
</dbReference>
<evidence type="ECO:0000256" key="4">
    <source>
        <dbReference type="ARBA" id="ARBA00023136"/>
    </source>
</evidence>
<dbReference type="Gene3D" id="2.40.50.140">
    <property type="entry name" value="Nucleic acid-binding proteins"/>
    <property type="match status" value="1"/>
</dbReference>
<reference evidence="10" key="1">
    <citation type="journal article" date="2019" name="Int. J. Syst. Evol. Microbiol.">
        <title>The Global Catalogue of Microorganisms (GCM) 10K type strain sequencing project: providing services to taxonomists for standard genome sequencing and annotation.</title>
        <authorList>
            <consortium name="The Broad Institute Genomics Platform"/>
            <consortium name="The Broad Institute Genome Sequencing Center for Infectious Disease"/>
            <person name="Wu L."/>
            <person name="Ma J."/>
        </authorList>
    </citation>
    <scope>NUCLEOTIDE SEQUENCE [LARGE SCALE GENOMIC DNA]</scope>
    <source>
        <strain evidence="10">CGMCC 1.15790</strain>
    </source>
</reference>
<evidence type="ECO:0000259" key="8">
    <source>
        <dbReference type="Pfam" id="PF25145"/>
    </source>
</evidence>
<gene>
    <name evidence="9" type="ORF">ACFPTR_12875</name>
</gene>
<evidence type="ECO:0000256" key="5">
    <source>
        <dbReference type="SAM" id="Phobius"/>
    </source>
</evidence>
<sequence length="442" mass="47510">MQNRFVIAMFLVIIGLFSVVSTYHLTEATEKKVYVIPVEQTVERGLEAFLERSLAEAVENHADHVILEIDTPGGAVDAASNIASIIRNTPTPVTAFVVNEALSAGAYISLNADEIAMAPGTEMGAAQVIDGSGNAAEDKVHSAWVANMMSAAELNGRNPLYAQAMADPEIDLEEYRAGKGKLLSFTASEAYEVGYAEYLVDNREELLIELGLEEANVQELEVSFSEHIARFVTHPVVIPILLSVGSLGIVLELYSPGFGVPGIMGISALLLFFFGHLIAGFAGMEAMVLFVVGMILLIIELFVPGFGIFGVLGIGSMIGSMILASYSTIHIVVSILIAAVITIVVAMMMFKTFGMKGPMKRLVLTESLTTKEGFVSHETKENIVGKRGKAVTPLRPSGTIMIGKERLDAVSEGDYIREGEQIEIIAVEGARTIVRALVEKNK</sequence>
<dbReference type="Pfam" id="PF01957">
    <property type="entry name" value="NfeD"/>
    <property type="match status" value="1"/>
</dbReference>
<dbReference type="InterPro" id="IPR029045">
    <property type="entry name" value="ClpP/crotonase-like_dom_sf"/>
</dbReference>
<keyword evidence="2 5" id="KW-0812">Transmembrane</keyword>
<protein>
    <submittedName>
        <fullName evidence="9">Nodulation protein NfeD</fullName>
    </submittedName>
</protein>
<dbReference type="Gene3D" id="3.90.226.10">
    <property type="entry name" value="2-enoyl-CoA Hydratase, Chain A, domain 1"/>
    <property type="match status" value="1"/>
</dbReference>
<evidence type="ECO:0000256" key="3">
    <source>
        <dbReference type="ARBA" id="ARBA00022989"/>
    </source>
</evidence>
<feature type="transmembrane region" description="Helical" evidence="5">
    <location>
        <begin position="263"/>
        <end position="282"/>
    </location>
</feature>
<feature type="domain" description="NfeD-like C-terminal" evidence="6">
    <location>
        <begin position="381"/>
        <end position="435"/>
    </location>
</feature>
<comment type="subcellular location">
    <subcellularLocation>
        <location evidence="1">Membrane</location>
        <topology evidence="1">Multi-pass membrane protein</topology>
    </subcellularLocation>
</comment>
<evidence type="ECO:0000313" key="9">
    <source>
        <dbReference type="EMBL" id="MFC5629741.1"/>
    </source>
</evidence>
<dbReference type="SUPFAM" id="SSF52096">
    <property type="entry name" value="ClpP/crotonase"/>
    <property type="match status" value="1"/>
</dbReference>
<dbReference type="Pfam" id="PF24961">
    <property type="entry name" value="NfeD_membrane"/>
    <property type="match status" value="1"/>
</dbReference>
<dbReference type="InterPro" id="IPR056739">
    <property type="entry name" value="NfeD_membrane"/>
</dbReference>
<feature type="transmembrane region" description="Helical" evidence="5">
    <location>
        <begin position="231"/>
        <end position="251"/>
    </location>
</feature>
<dbReference type="InterPro" id="IPR052165">
    <property type="entry name" value="Membrane_assoc_protease"/>
</dbReference>
<name>A0ABW0UAM7_9BACI</name>
<evidence type="ECO:0000256" key="2">
    <source>
        <dbReference type="ARBA" id="ARBA00022692"/>
    </source>
</evidence>
<feature type="domain" description="NfeD1b N-terminal" evidence="8">
    <location>
        <begin position="32"/>
        <end position="219"/>
    </location>
</feature>
<dbReference type="EMBL" id="JBHSPF010000068">
    <property type="protein sequence ID" value="MFC5629741.1"/>
    <property type="molecule type" value="Genomic_DNA"/>
</dbReference>
<dbReference type="Proteomes" id="UP001596143">
    <property type="component" value="Unassembled WGS sequence"/>
</dbReference>
<feature type="domain" description="NfeD integral membrane" evidence="7">
    <location>
        <begin position="237"/>
        <end position="351"/>
    </location>
</feature>
<dbReference type="Pfam" id="PF25145">
    <property type="entry name" value="NfeD1b_N"/>
    <property type="match status" value="1"/>
</dbReference>
<evidence type="ECO:0000313" key="10">
    <source>
        <dbReference type="Proteomes" id="UP001596143"/>
    </source>
</evidence>
<organism evidence="9 10">
    <name type="scientific">Aliibacillus thermotolerans</name>
    <dbReference type="NCBI Taxonomy" id="1834418"/>
    <lineage>
        <taxon>Bacteria</taxon>
        <taxon>Bacillati</taxon>
        <taxon>Bacillota</taxon>
        <taxon>Bacilli</taxon>
        <taxon>Bacillales</taxon>
        <taxon>Bacillaceae</taxon>
        <taxon>Aliibacillus</taxon>
    </lineage>
</organism>
<dbReference type="InterPro" id="IPR002810">
    <property type="entry name" value="NfeD-like_C"/>
</dbReference>
<evidence type="ECO:0000259" key="6">
    <source>
        <dbReference type="Pfam" id="PF01957"/>
    </source>
</evidence>
<keyword evidence="10" id="KW-1185">Reference proteome</keyword>
<accession>A0ABW0UAM7</accession>
<keyword evidence="3 5" id="KW-1133">Transmembrane helix</keyword>
<evidence type="ECO:0000259" key="7">
    <source>
        <dbReference type="Pfam" id="PF24961"/>
    </source>
</evidence>
<dbReference type="InterPro" id="IPR056738">
    <property type="entry name" value="NfeD1b_N"/>
</dbReference>
<keyword evidence="4 5" id="KW-0472">Membrane</keyword>
<dbReference type="InterPro" id="IPR012340">
    <property type="entry name" value="NA-bd_OB-fold"/>
</dbReference>
<dbReference type="RefSeq" id="WP_270898135.1">
    <property type="nucleotide sequence ID" value="NZ_JBHSPF010000068.1"/>
</dbReference>
<feature type="transmembrane region" description="Helical" evidence="5">
    <location>
        <begin position="289"/>
        <end position="322"/>
    </location>
</feature>
<dbReference type="PANTHER" id="PTHR33507:SF3">
    <property type="entry name" value="INNER MEMBRANE PROTEIN YBBJ"/>
    <property type="match status" value="1"/>
</dbReference>
<dbReference type="CDD" id="cd07021">
    <property type="entry name" value="Clp_protease_NfeD_like"/>
    <property type="match status" value="1"/>
</dbReference>
<proteinExistence type="predicted"/>
<comment type="caution">
    <text evidence="9">The sequence shown here is derived from an EMBL/GenBank/DDBJ whole genome shotgun (WGS) entry which is preliminary data.</text>
</comment>
<feature type="transmembrane region" description="Helical" evidence="5">
    <location>
        <begin position="6"/>
        <end position="25"/>
    </location>
</feature>
<feature type="transmembrane region" description="Helical" evidence="5">
    <location>
        <begin position="328"/>
        <end position="350"/>
    </location>
</feature>
<dbReference type="PANTHER" id="PTHR33507">
    <property type="entry name" value="INNER MEMBRANE PROTEIN YBBJ"/>
    <property type="match status" value="1"/>
</dbReference>